<reference evidence="2 3" key="1">
    <citation type="journal article" date="2011" name="Stand. Genomic Sci.">
        <title>Complete genome sequence of Deinococcus maricopensis type strain (LB-34).</title>
        <authorList>
            <person name="Pukall R."/>
            <person name="Zeytun A."/>
            <person name="Lucas S."/>
            <person name="Lapidus A."/>
            <person name="Hammon N."/>
            <person name="Deshpande S."/>
            <person name="Nolan M."/>
            <person name="Cheng J.F."/>
            <person name="Pitluck S."/>
            <person name="Liolios K."/>
            <person name="Pagani I."/>
            <person name="Mikhailova N."/>
            <person name="Ivanova N."/>
            <person name="Mavromatis K."/>
            <person name="Pati A."/>
            <person name="Tapia R."/>
            <person name="Han C."/>
            <person name="Goodwin L."/>
            <person name="Chen A."/>
            <person name="Palaniappan K."/>
            <person name="Land M."/>
            <person name="Hauser L."/>
            <person name="Chang Y.J."/>
            <person name="Jeffries C.D."/>
            <person name="Brambilla E.M."/>
            <person name="Rohde M."/>
            <person name="Goker M."/>
            <person name="Detter J.C."/>
            <person name="Woyke T."/>
            <person name="Bristow J."/>
            <person name="Eisen J.A."/>
            <person name="Markowitz V."/>
            <person name="Hugenholtz P."/>
            <person name="Kyrpides N.C."/>
            <person name="Klenk H.P."/>
        </authorList>
    </citation>
    <scope>NUCLEOTIDE SEQUENCE [LARGE SCALE GENOMIC DNA]</scope>
    <source>
        <strain evidence="3">DSM 21211 / LMG 22137 / NRRL B-23946 / LB-34</strain>
    </source>
</reference>
<dbReference type="Pfam" id="PF08241">
    <property type="entry name" value="Methyltransf_11"/>
    <property type="match status" value="1"/>
</dbReference>
<dbReference type="InterPro" id="IPR050508">
    <property type="entry name" value="Methyltransf_Superfamily"/>
</dbReference>
<proteinExistence type="predicted"/>
<dbReference type="InterPro" id="IPR029063">
    <property type="entry name" value="SAM-dependent_MTases_sf"/>
</dbReference>
<dbReference type="eggNOG" id="COG2226">
    <property type="taxonomic scope" value="Bacteria"/>
</dbReference>
<keyword evidence="2" id="KW-0489">Methyltransferase</keyword>
<keyword evidence="2" id="KW-0808">Transferase</keyword>
<dbReference type="RefSeq" id="WP_013557261.1">
    <property type="nucleotide sequence ID" value="NC_014958.1"/>
</dbReference>
<accession>E8U9L7</accession>
<dbReference type="GO" id="GO:0008757">
    <property type="term" value="F:S-adenosylmethionine-dependent methyltransferase activity"/>
    <property type="evidence" value="ECO:0007669"/>
    <property type="project" value="InterPro"/>
</dbReference>
<name>E8U9L7_DEIML</name>
<protein>
    <submittedName>
        <fullName evidence="2">Methyltransferase type 11</fullName>
    </submittedName>
</protein>
<evidence type="ECO:0000313" key="2">
    <source>
        <dbReference type="EMBL" id="ADV67756.1"/>
    </source>
</evidence>
<dbReference type="KEGG" id="dmr:Deima_2113"/>
<dbReference type="Proteomes" id="UP000008635">
    <property type="component" value="Chromosome"/>
</dbReference>
<organism evidence="2 3">
    <name type="scientific">Deinococcus maricopensis (strain DSM 21211 / LMG 22137 / NRRL B-23946 / LB-34)</name>
    <dbReference type="NCBI Taxonomy" id="709986"/>
    <lineage>
        <taxon>Bacteria</taxon>
        <taxon>Thermotogati</taxon>
        <taxon>Deinococcota</taxon>
        <taxon>Deinococci</taxon>
        <taxon>Deinococcales</taxon>
        <taxon>Deinococcaceae</taxon>
        <taxon>Deinococcus</taxon>
    </lineage>
</organism>
<reference evidence="3" key="2">
    <citation type="submission" date="2011-01" db="EMBL/GenBank/DDBJ databases">
        <title>The complete genome of Deinococcus maricopensis DSM 21211.</title>
        <authorList>
            <consortium name="US DOE Joint Genome Institute (JGI-PGF)"/>
            <person name="Lucas S."/>
            <person name="Copeland A."/>
            <person name="Lapidus A."/>
            <person name="Goodwin L."/>
            <person name="Pitluck S."/>
            <person name="Kyrpides N."/>
            <person name="Mavromatis K."/>
            <person name="Pagani I."/>
            <person name="Ivanova N."/>
            <person name="Ovchinnikova G."/>
            <person name="Zeytun A."/>
            <person name="Detter J.C."/>
            <person name="Han C."/>
            <person name="Land M."/>
            <person name="Hauser L."/>
            <person name="Markowitz V."/>
            <person name="Cheng J.-F."/>
            <person name="Hugenholtz P."/>
            <person name="Woyke T."/>
            <person name="Wu D."/>
            <person name="Pukall R."/>
            <person name="Gehrich-Schroeter G."/>
            <person name="Brambilla E."/>
            <person name="Klenk H.-P."/>
            <person name="Eisen J.A."/>
        </authorList>
    </citation>
    <scope>NUCLEOTIDE SEQUENCE [LARGE SCALE GENOMIC DNA]</scope>
    <source>
        <strain evidence="3">DSM 21211 / LMG 22137 / NRRL B-23946 / LB-34</strain>
    </source>
</reference>
<evidence type="ECO:0000313" key="3">
    <source>
        <dbReference type="Proteomes" id="UP000008635"/>
    </source>
</evidence>
<feature type="domain" description="Methyltransferase type 11" evidence="1">
    <location>
        <begin position="36"/>
        <end position="118"/>
    </location>
</feature>
<dbReference type="Gene3D" id="3.40.50.150">
    <property type="entry name" value="Vaccinia Virus protein VP39"/>
    <property type="match status" value="1"/>
</dbReference>
<dbReference type="CDD" id="cd02440">
    <property type="entry name" value="AdoMet_MTases"/>
    <property type="match status" value="1"/>
</dbReference>
<sequence length="201" mass="21353">MALSERDALLSTRLGRAWPHAALLDALRLSGHADVLDVGAGTGDLLRTLRAAGHTGRLEGLDTAPHGTVRAGDAHALPYPEGTFDAVLLVRVFMHLQDPAAALREAERVRRPGGQVIVAAHGPAHLQALRHSAGEIPDAHDTLLEHLRALGAAPRSQVLTWSVTLTRTDASTLLPGVTFDPRALPATWPDTLSLVVHTLQP</sequence>
<dbReference type="GO" id="GO:0032259">
    <property type="term" value="P:methylation"/>
    <property type="evidence" value="ECO:0007669"/>
    <property type="project" value="UniProtKB-KW"/>
</dbReference>
<dbReference type="AlphaFoldDB" id="E8U9L7"/>
<keyword evidence="3" id="KW-1185">Reference proteome</keyword>
<dbReference type="OrthoDB" id="70290at2"/>
<dbReference type="PANTHER" id="PTHR42912">
    <property type="entry name" value="METHYLTRANSFERASE"/>
    <property type="match status" value="1"/>
</dbReference>
<dbReference type="PANTHER" id="PTHR42912:SF93">
    <property type="entry name" value="N6-ADENOSINE-METHYLTRANSFERASE TMT1A"/>
    <property type="match status" value="1"/>
</dbReference>
<gene>
    <name evidence="2" type="ordered locus">Deima_2113</name>
</gene>
<dbReference type="EMBL" id="CP002454">
    <property type="protein sequence ID" value="ADV67756.1"/>
    <property type="molecule type" value="Genomic_DNA"/>
</dbReference>
<evidence type="ECO:0000259" key="1">
    <source>
        <dbReference type="Pfam" id="PF08241"/>
    </source>
</evidence>
<dbReference type="STRING" id="709986.Deima_2113"/>
<dbReference type="InterPro" id="IPR013216">
    <property type="entry name" value="Methyltransf_11"/>
</dbReference>
<dbReference type="SUPFAM" id="SSF53335">
    <property type="entry name" value="S-adenosyl-L-methionine-dependent methyltransferases"/>
    <property type="match status" value="1"/>
</dbReference>
<dbReference type="HOGENOM" id="CLU_119431_0_0_0"/>